<evidence type="ECO:0000256" key="3">
    <source>
        <dbReference type="SAM" id="MobiDB-lite"/>
    </source>
</evidence>
<feature type="compositionally biased region" description="Basic and acidic residues" evidence="3">
    <location>
        <begin position="1"/>
        <end position="10"/>
    </location>
</feature>
<evidence type="ECO:0000256" key="4">
    <source>
        <dbReference type="SAM" id="Phobius"/>
    </source>
</evidence>
<dbReference type="Gene3D" id="2.60.40.10">
    <property type="entry name" value="Immunoglobulins"/>
    <property type="match status" value="1"/>
</dbReference>
<dbReference type="InterPro" id="IPR011641">
    <property type="entry name" value="Tyr-kin_ephrin_A/B_rcpt-like"/>
</dbReference>
<dbReference type="Pfam" id="PF00992">
    <property type="entry name" value="Troponin"/>
    <property type="match status" value="1"/>
</dbReference>
<feature type="region of interest" description="Disordered" evidence="3">
    <location>
        <begin position="335"/>
        <end position="355"/>
    </location>
</feature>
<dbReference type="GO" id="GO:0005861">
    <property type="term" value="C:troponin complex"/>
    <property type="evidence" value="ECO:0007669"/>
    <property type="project" value="InterPro"/>
</dbReference>
<feature type="transmembrane region" description="Helical" evidence="4">
    <location>
        <begin position="359"/>
        <end position="381"/>
    </location>
</feature>
<dbReference type="Pfam" id="PF02494">
    <property type="entry name" value="HYR"/>
    <property type="match status" value="1"/>
</dbReference>
<keyword evidence="6" id="KW-1185">Reference proteome</keyword>
<evidence type="ECO:0000313" key="7">
    <source>
        <dbReference type="RefSeq" id="XP_019643311.1"/>
    </source>
</evidence>
<dbReference type="Gene3D" id="2.10.50.10">
    <property type="entry name" value="Tumor Necrosis Factor Receptor, subunit A, domain 2"/>
    <property type="match status" value="1"/>
</dbReference>
<dbReference type="CDD" id="cd00146">
    <property type="entry name" value="PKD"/>
    <property type="match status" value="1"/>
</dbReference>
<dbReference type="FunFam" id="2.10.50.10:FF:000018">
    <property type="entry name" value="Sushi, von Willebrand factor type A, EGF and pentraxin domain-containing 1"/>
    <property type="match status" value="1"/>
</dbReference>
<dbReference type="Pfam" id="PF07699">
    <property type="entry name" value="Ephrin_rec_like"/>
    <property type="match status" value="1"/>
</dbReference>
<evidence type="ECO:0000256" key="2">
    <source>
        <dbReference type="ARBA" id="ARBA00023179"/>
    </source>
</evidence>
<keyword evidence="2" id="KW-0514">Muscle protein</keyword>
<dbReference type="PROSITE" id="PS50825">
    <property type="entry name" value="HYR"/>
    <property type="match status" value="1"/>
</dbReference>
<dbReference type="SMART" id="SM01411">
    <property type="entry name" value="Ephrin_rec_like"/>
    <property type="match status" value="1"/>
</dbReference>
<accession>A0A6P5AMR6</accession>
<gene>
    <name evidence="7" type="primary">LOC109484483</name>
</gene>
<protein>
    <submittedName>
        <fullName evidence="7">Uncharacterized protein LOC109484483</fullName>
    </submittedName>
</protein>
<dbReference type="GeneID" id="109484483"/>
<dbReference type="PANTHER" id="PTHR46343:SF2">
    <property type="entry name" value="SUSHI_VON WILLEBRAND FACTOR TYPE A_EGF_PENTRAXIN DOMAIN-CONTAINING 1"/>
    <property type="match status" value="1"/>
</dbReference>
<dbReference type="SUPFAM" id="SSF90250">
    <property type="entry name" value="Troponin coil-coiled subunits"/>
    <property type="match status" value="1"/>
</dbReference>
<sequence>MNADDRERRREERRRRRQIEAEASAAPTVDPDEERRLARERRRREREAANAAAEEESRKMQEELEARRMRRRKMREGLEENEDDSDRLASQKKLEEEAKKKKEEEEEARRQAEEEERRKEEEERKRKEEEKRQREEEERRQREEEEEEERRREEEEEEEKRRQEEEEEELRRQEEEEKERREEEARKKKAEMRKRQEESRKAEQPKTLMLKKAKEDLAQEAAERESAKRKYLEDVLPPLKIGGLSKDALESLCRDLHAQIEQAEEERFEAEYKVKKNDQEIEDLNMRIMSFTGRFKKPELKKVKVTPENMLNSLAESRRAKPGIIDFRANLKHVEREGHDSRRGSSSTTKRRVPTDDNMWGRTVILTVAAVFLLCGLPASLADGPIPRILCPRDVFITLDRGYDTADVDLPTPWSNYRNVTVSDGYEVGENAFPLGKTEVTFSVVSPGGERDSCSTKIYVDDQEPPKVHGCPTSFSTEIATTYARVAWEEPIFTDNVGVVNLWSSQETNQTLTWGTYRVTYTASDATGNSAECTFTVEVKRKSCGFPIPPDRGYSNCDLWSRGRFCSPECEDGTVPADGDEQQTYACEADGEWRPSRKIVDCVGFSSPSNGQCEEGSVLHRKGRKRLCLNCGRGTYHDTAVNTCLPCPVGTYQDQEKKTACTPCPDGLTTVLEGTKSIQTCKGESLPTPTELLNMPQGDIEGLYPISTTCKLELNNDDCKIEIRSDPADCLTVRELVDTALPDWKLGDAFSIGGSLNPFNWIISDSYFDRCEEELSISTGSTEAVTIVPSVLTLERFTINVRYFIPTKSFEVKFTGLWKIGSILFQLTVEKTDGGFVVIGEPVDTVIPVGRLISGLASSLLPGNGARETFKSVNLDKFVMKNIKMTATFGNTGYGLQVAFDTGIAKSRVFASLDSIKFGNNQTKVFSVALSIKSISFGDLIRRFTNEGVDVPVLSDLELPEAAFLLSTKTVPFSVSSYPDSLLQRMPGVAAGLNVVFQLKLTDGDPLGSFYLAVSKRRFQFQLLPGSVVRVGSLLNKMLHSVSSIELPSKLPLDDVLSSTLRGFQYDGNTRTFTIPVAIETSLTIIPSVLVLDDLHATFYIVRGQSTAGGLNPPPGALAPRPGTAVTQTGGGGFSFELTSVWYIGNVKTALSIAKPPGGNVFIAEGAPEVDIEIGKLIEDLGVALLPSGPMEDGLKSIGLDAFKVVNPSVSLVMGQDFVLKLAGDAVVNDWRCTVEVIVGSLGGTASVATGLVLERIGIVELVKTLTNDNVDLSVIPGASILSNARAAFVVSSSDMSKLNEYLRFSAPLLSSIDIVNGVGVVASFKFPRDCGQDEFCKVAKRLLGQHVELMIYGALSIDRVYMKAVIPTPIRIFHGADIRDVGFEIQLARPPDETYIGITGSLQLDQPPLLFTGRFGLSNKGVYLGMSSVGWWYNAFGLSFLSIGYLNFEIAISPDPILIAGIDFGGQAVIGFNRSDAEPIRAELYVGINRIAPLQSYCKGSITKLTIPSILAAFAYRPKLPGFLDEIGFTEGLEFSFSAITRTLPNGILIRQGFFFRGKLEILFFKVTADIAITKTSIFANMTVAPFNIANGLIAIEGRSRKQGPRLLVDIGWLPPRAKLEIEGSVTVLFIKQTVNITMDEQGTRFFVEGSFLNLFRASLELRASYGSIKTASFQVTGQMQQDLFRRLREKVENAIDGYVKKADEAIDAAKAKVRQAEVNWDIAVKDIQKAQRKVRSAEVHWDRAVAWFNEKIKDVRGAERHWDDTVAALRHERSKCSFKKCKWYEVWCHAENAGRAICQGALWLAEQVVDKSRYLLDVAIFAMKAAREIVDKSRILLDAAILILKGAEEFVDKSRIILDAAEGFLEGVKQANRFGAEVAKKVAGAVLGGIIDIQEIGFSVKLAVAQSGHFRGWIKVAFFGGSPKEFRFDINLPSIEDMVSALVDMVRNALGLRRKREADRLEFERLLRLKSTKLCEGIGPMPCAPNYAKLGQMADYRAALLGARVVKGNMGPIVK</sequence>
<evidence type="ECO:0000256" key="1">
    <source>
        <dbReference type="ARBA" id="ARBA00022737"/>
    </source>
</evidence>
<dbReference type="SUPFAM" id="SSF57184">
    <property type="entry name" value="Growth factor receptor domain"/>
    <property type="match status" value="1"/>
</dbReference>
<dbReference type="InterPro" id="IPR009030">
    <property type="entry name" value="Growth_fac_rcpt_cys_sf"/>
</dbReference>
<keyword evidence="4" id="KW-1133">Transmembrane helix</keyword>
<dbReference type="InterPro" id="IPR003410">
    <property type="entry name" value="HYR_dom"/>
</dbReference>
<feature type="region of interest" description="Disordered" evidence="3">
    <location>
        <begin position="1"/>
        <end position="222"/>
    </location>
</feature>
<feature type="domain" description="HYR" evidence="5">
    <location>
        <begin position="461"/>
        <end position="541"/>
    </location>
</feature>
<dbReference type="InterPro" id="IPR043555">
    <property type="entry name" value="SRPX-like"/>
</dbReference>
<evidence type="ECO:0000259" key="5">
    <source>
        <dbReference type="PROSITE" id="PS50825"/>
    </source>
</evidence>
<keyword evidence="1" id="KW-0677">Repeat</keyword>
<reference evidence="7" key="1">
    <citation type="submission" date="2025-08" db="UniProtKB">
        <authorList>
            <consortium name="RefSeq"/>
        </authorList>
    </citation>
    <scope>IDENTIFICATION</scope>
    <source>
        <tissue evidence="7">Gonad</tissue>
    </source>
</reference>
<dbReference type="InterPro" id="IPR013783">
    <property type="entry name" value="Ig-like_fold"/>
</dbReference>
<feature type="compositionally biased region" description="Basic and acidic residues" evidence="3">
    <location>
        <begin position="55"/>
        <end position="67"/>
    </location>
</feature>
<dbReference type="OrthoDB" id="9992654at2759"/>
<dbReference type="KEGG" id="bbel:109484483"/>
<organism evidence="6 7">
    <name type="scientific">Branchiostoma belcheri</name>
    <name type="common">Amphioxus</name>
    <dbReference type="NCBI Taxonomy" id="7741"/>
    <lineage>
        <taxon>Eukaryota</taxon>
        <taxon>Metazoa</taxon>
        <taxon>Chordata</taxon>
        <taxon>Cephalochordata</taxon>
        <taxon>Leptocardii</taxon>
        <taxon>Amphioxiformes</taxon>
        <taxon>Branchiostomatidae</taxon>
        <taxon>Branchiostoma</taxon>
    </lineage>
</organism>
<feature type="compositionally biased region" description="Basic and acidic residues" evidence="3">
    <location>
        <begin position="212"/>
        <end position="222"/>
    </location>
</feature>
<feature type="compositionally biased region" description="Basic and acidic residues" evidence="3">
    <location>
        <begin position="86"/>
        <end position="186"/>
    </location>
</feature>
<dbReference type="PANTHER" id="PTHR46343">
    <property type="entry name" value="HYR DOMAIN-CONTAINING PROTEIN"/>
    <property type="match status" value="1"/>
</dbReference>
<dbReference type="RefSeq" id="XP_019643311.1">
    <property type="nucleotide sequence ID" value="XM_019787752.1"/>
</dbReference>
<dbReference type="CDD" id="cd00185">
    <property type="entry name" value="TNFRSF"/>
    <property type="match status" value="1"/>
</dbReference>
<evidence type="ECO:0000313" key="6">
    <source>
        <dbReference type="Proteomes" id="UP000515135"/>
    </source>
</evidence>
<keyword evidence="4" id="KW-0472">Membrane</keyword>
<dbReference type="Gene3D" id="1.20.5.350">
    <property type="match status" value="1"/>
</dbReference>
<dbReference type="InterPro" id="IPR001978">
    <property type="entry name" value="Troponin"/>
</dbReference>
<feature type="compositionally biased region" description="Basic and acidic residues" evidence="3">
    <location>
        <begin position="193"/>
        <end position="204"/>
    </location>
</feature>
<dbReference type="Proteomes" id="UP000515135">
    <property type="component" value="Unplaced"/>
</dbReference>
<dbReference type="InterPro" id="IPR038077">
    <property type="entry name" value="Troponin_sf"/>
</dbReference>
<proteinExistence type="predicted"/>
<name>A0A6P5AMR6_BRABE</name>
<keyword evidence="4" id="KW-0812">Transmembrane</keyword>